<evidence type="ECO:0000313" key="1">
    <source>
        <dbReference type="EMBL" id="KAJ8666340.1"/>
    </source>
</evidence>
<organism evidence="1 2">
    <name type="scientific">Eretmocerus hayati</name>
    <dbReference type="NCBI Taxonomy" id="131215"/>
    <lineage>
        <taxon>Eukaryota</taxon>
        <taxon>Metazoa</taxon>
        <taxon>Ecdysozoa</taxon>
        <taxon>Arthropoda</taxon>
        <taxon>Hexapoda</taxon>
        <taxon>Insecta</taxon>
        <taxon>Pterygota</taxon>
        <taxon>Neoptera</taxon>
        <taxon>Endopterygota</taxon>
        <taxon>Hymenoptera</taxon>
        <taxon>Apocrita</taxon>
        <taxon>Proctotrupomorpha</taxon>
        <taxon>Chalcidoidea</taxon>
        <taxon>Aphelinidae</taxon>
        <taxon>Aphelininae</taxon>
        <taxon>Eretmocerus</taxon>
    </lineage>
</organism>
<proteinExistence type="predicted"/>
<accession>A0ACC2N578</accession>
<dbReference type="Proteomes" id="UP001239111">
    <property type="component" value="Chromosome 4"/>
</dbReference>
<keyword evidence="2" id="KW-1185">Reference proteome</keyword>
<evidence type="ECO:0000313" key="2">
    <source>
        <dbReference type="Proteomes" id="UP001239111"/>
    </source>
</evidence>
<dbReference type="EMBL" id="CM056744">
    <property type="protein sequence ID" value="KAJ8666340.1"/>
    <property type="molecule type" value="Genomic_DNA"/>
</dbReference>
<name>A0ACC2N578_9HYME</name>
<gene>
    <name evidence="1" type="ORF">QAD02_008002</name>
</gene>
<reference evidence="1" key="1">
    <citation type="submission" date="2023-04" db="EMBL/GenBank/DDBJ databases">
        <title>A chromosome-level genome assembly of the parasitoid wasp Eretmocerus hayati.</title>
        <authorList>
            <person name="Zhong Y."/>
            <person name="Liu S."/>
            <person name="Liu Y."/>
        </authorList>
    </citation>
    <scope>NUCLEOTIDE SEQUENCE</scope>
    <source>
        <strain evidence="1">ZJU_SS_LIU_2023</strain>
    </source>
</reference>
<protein>
    <submittedName>
        <fullName evidence="1">Uncharacterized protein</fullName>
    </submittedName>
</protein>
<comment type="caution">
    <text evidence="1">The sequence shown here is derived from an EMBL/GenBank/DDBJ whole genome shotgun (WGS) entry which is preliminary data.</text>
</comment>
<sequence length="203" mass="23336">MANEQYGYFWGGEQRPIEVDDDVELLRRDFERMSLATAQRFERVDGALLGLDARMNEITRTVDGIIIPKMNELVNFISEQDVRMNGIGARMDVDFPGVNGRIDRMEMDIAEMAPRMNLIEDRVSGFNSRTSTADGHQQQRRQPMSVQLRRRRLDFLAIKDEERAWVNHSSPLLQLEFISTIASALPSVFTRSSRPGYDLLRQG</sequence>